<sequence length="94" mass="10177">MDAIEYSRAASGIRASTSAWACRPTRCSRPTGSWRLARACARLSCRPSSCTGQRGSRPRPARKASTRGWPLRGRISIRSPASQVAGICACRPSR</sequence>
<protein>
    <submittedName>
        <fullName evidence="2">Uncharacterized protein</fullName>
    </submittedName>
</protein>
<organism evidence="2 3">
    <name type="scientific">Diploscapter pachys</name>
    <dbReference type="NCBI Taxonomy" id="2018661"/>
    <lineage>
        <taxon>Eukaryota</taxon>
        <taxon>Metazoa</taxon>
        <taxon>Ecdysozoa</taxon>
        <taxon>Nematoda</taxon>
        <taxon>Chromadorea</taxon>
        <taxon>Rhabditida</taxon>
        <taxon>Rhabditina</taxon>
        <taxon>Rhabditomorpha</taxon>
        <taxon>Rhabditoidea</taxon>
        <taxon>Rhabditidae</taxon>
        <taxon>Diploscapter</taxon>
    </lineage>
</organism>
<accession>A0A2A2M5X8</accession>
<proteinExistence type="predicted"/>
<feature type="compositionally biased region" description="Basic residues" evidence="1">
    <location>
        <begin position="56"/>
        <end position="65"/>
    </location>
</feature>
<dbReference type="EMBL" id="LIAE01003510">
    <property type="protein sequence ID" value="PAV93864.1"/>
    <property type="molecule type" value="Genomic_DNA"/>
</dbReference>
<comment type="caution">
    <text evidence="2">The sequence shown here is derived from an EMBL/GenBank/DDBJ whole genome shotgun (WGS) entry which is preliminary data.</text>
</comment>
<name>A0A2A2M5X8_9BILA</name>
<feature type="region of interest" description="Disordered" evidence="1">
    <location>
        <begin position="48"/>
        <end position="72"/>
    </location>
</feature>
<keyword evidence="3" id="KW-1185">Reference proteome</keyword>
<dbReference type="AlphaFoldDB" id="A0A2A2M5X8"/>
<evidence type="ECO:0000256" key="1">
    <source>
        <dbReference type="SAM" id="MobiDB-lite"/>
    </source>
</evidence>
<gene>
    <name evidence="2" type="ORF">WR25_23727</name>
</gene>
<evidence type="ECO:0000313" key="3">
    <source>
        <dbReference type="Proteomes" id="UP000218231"/>
    </source>
</evidence>
<reference evidence="2 3" key="1">
    <citation type="journal article" date="2017" name="Curr. Biol.">
        <title>Genome architecture and evolution of a unichromosomal asexual nematode.</title>
        <authorList>
            <person name="Fradin H."/>
            <person name="Zegar C."/>
            <person name="Gutwein M."/>
            <person name="Lucas J."/>
            <person name="Kovtun M."/>
            <person name="Corcoran D."/>
            <person name="Baugh L.R."/>
            <person name="Kiontke K."/>
            <person name="Gunsalus K."/>
            <person name="Fitch D.H."/>
            <person name="Piano F."/>
        </authorList>
    </citation>
    <scope>NUCLEOTIDE SEQUENCE [LARGE SCALE GENOMIC DNA]</scope>
    <source>
        <strain evidence="2">PF1309</strain>
    </source>
</reference>
<evidence type="ECO:0000313" key="2">
    <source>
        <dbReference type="EMBL" id="PAV93864.1"/>
    </source>
</evidence>
<dbReference type="Proteomes" id="UP000218231">
    <property type="component" value="Unassembled WGS sequence"/>
</dbReference>